<dbReference type="InterPro" id="IPR035965">
    <property type="entry name" value="PAS-like_dom_sf"/>
</dbReference>
<dbReference type="InterPro" id="IPR000014">
    <property type="entry name" value="PAS"/>
</dbReference>
<reference evidence="2" key="1">
    <citation type="journal article" date="2014" name="Front. Microbiol.">
        <title>High frequency of phylogenetically diverse reductive dehalogenase-homologous genes in deep subseafloor sedimentary metagenomes.</title>
        <authorList>
            <person name="Kawai M."/>
            <person name="Futagami T."/>
            <person name="Toyoda A."/>
            <person name="Takaki Y."/>
            <person name="Nishi S."/>
            <person name="Hori S."/>
            <person name="Arai W."/>
            <person name="Tsubouchi T."/>
            <person name="Morono Y."/>
            <person name="Uchiyama I."/>
            <person name="Ito T."/>
            <person name="Fujiyama A."/>
            <person name="Inagaki F."/>
            <person name="Takami H."/>
        </authorList>
    </citation>
    <scope>NUCLEOTIDE SEQUENCE</scope>
    <source>
        <strain evidence="2">Expedition CK06-06</strain>
    </source>
</reference>
<feature type="non-terminal residue" evidence="2">
    <location>
        <position position="126"/>
    </location>
</feature>
<protein>
    <recommendedName>
        <fullName evidence="1">PAS domain-containing protein</fullName>
    </recommendedName>
</protein>
<dbReference type="EMBL" id="BARU01036771">
    <property type="protein sequence ID" value="GAH80748.1"/>
    <property type="molecule type" value="Genomic_DNA"/>
</dbReference>
<dbReference type="Gene3D" id="3.30.450.20">
    <property type="entry name" value="PAS domain"/>
    <property type="match status" value="1"/>
</dbReference>
<dbReference type="NCBIfam" id="TIGR00229">
    <property type="entry name" value="sensory_box"/>
    <property type="match status" value="1"/>
</dbReference>
<organism evidence="2">
    <name type="scientific">marine sediment metagenome</name>
    <dbReference type="NCBI Taxonomy" id="412755"/>
    <lineage>
        <taxon>unclassified sequences</taxon>
        <taxon>metagenomes</taxon>
        <taxon>ecological metagenomes</taxon>
    </lineage>
</organism>
<dbReference type="SUPFAM" id="SSF55785">
    <property type="entry name" value="PYP-like sensor domain (PAS domain)"/>
    <property type="match status" value="1"/>
</dbReference>
<feature type="domain" description="PAS" evidence="1">
    <location>
        <begin position="29"/>
        <end position="99"/>
    </location>
</feature>
<dbReference type="CDD" id="cd00130">
    <property type="entry name" value="PAS"/>
    <property type="match status" value="1"/>
</dbReference>
<dbReference type="PROSITE" id="PS50112">
    <property type="entry name" value="PAS"/>
    <property type="match status" value="1"/>
</dbReference>
<dbReference type="AlphaFoldDB" id="X1KFB0"/>
<dbReference type="SMART" id="SM00091">
    <property type="entry name" value="PAS"/>
    <property type="match status" value="1"/>
</dbReference>
<proteinExistence type="predicted"/>
<accession>X1KFB0</accession>
<name>X1KFB0_9ZZZZ</name>
<gene>
    <name evidence="2" type="ORF">S03H2_57363</name>
</gene>
<sequence>MEWSKEKTGKKLNTAQHESLDSFNLPEVSERRYQDLFNNASDAIFIRNLNGNIIEVNEAAITLTGYTRNELAGMNVSEFLTAESFKTIMKEQKALLKDETATQRYELKIIRKDGVRMNTESRTSLL</sequence>
<comment type="caution">
    <text evidence="2">The sequence shown here is derived from an EMBL/GenBank/DDBJ whole genome shotgun (WGS) entry which is preliminary data.</text>
</comment>
<evidence type="ECO:0000313" key="2">
    <source>
        <dbReference type="EMBL" id="GAH80748.1"/>
    </source>
</evidence>
<evidence type="ECO:0000259" key="1">
    <source>
        <dbReference type="PROSITE" id="PS50112"/>
    </source>
</evidence>
<dbReference type="Pfam" id="PF13426">
    <property type="entry name" value="PAS_9"/>
    <property type="match status" value="1"/>
</dbReference>